<dbReference type="InterPro" id="IPR002885">
    <property type="entry name" value="PPR_rpt"/>
</dbReference>
<name>A0A6V7P7Q9_ANACO</name>
<dbReference type="Pfam" id="PF01535">
    <property type="entry name" value="PPR"/>
    <property type="match status" value="3"/>
</dbReference>
<dbReference type="PROSITE" id="PS51375">
    <property type="entry name" value="PPR"/>
    <property type="match status" value="12"/>
</dbReference>
<dbReference type="GO" id="GO:0006355">
    <property type="term" value="P:regulation of DNA-templated transcription"/>
    <property type="evidence" value="ECO:0007669"/>
    <property type="project" value="InterPro"/>
</dbReference>
<dbReference type="GO" id="GO:0003729">
    <property type="term" value="F:mRNA binding"/>
    <property type="evidence" value="ECO:0007669"/>
    <property type="project" value="TreeGrafter"/>
</dbReference>
<keyword evidence="6" id="KW-0804">Transcription</keyword>
<feature type="repeat" description="PPR" evidence="8">
    <location>
        <begin position="289"/>
        <end position="323"/>
    </location>
</feature>
<feature type="repeat" description="PPR" evidence="8">
    <location>
        <begin position="429"/>
        <end position="463"/>
    </location>
</feature>
<dbReference type="Gene3D" id="1.25.40.10">
    <property type="entry name" value="Tetratricopeptide repeat domain"/>
    <property type="match status" value="7"/>
</dbReference>
<dbReference type="Gene3D" id="2.170.150.80">
    <property type="entry name" value="NAC domain"/>
    <property type="match status" value="1"/>
</dbReference>
<evidence type="ECO:0000256" key="3">
    <source>
        <dbReference type="ARBA" id="ARBA00022946"/>
    </source>
</evidence>
<feature type="repeat" description="PPR" evidence="8">
    <location>
        <begin position="75"/>
        <end position="109"/>
    </location>
</feature>
<feature type="repeat" description="PPR" evidence="8">
    <location>
        <begin position="145"/>
        <end position="179"/>
    </location>
</feature>
<dbReference type="InterPro" id="IPR003441">
    <property type="entry name" value="NAC-dom"/>
</dbReference>
<feature type="repeat" description="PPR" evidence="8">
    <location>
        <begin position="464"/>
        <end position="498"/>
    </location>
</feature>
<protein>
    <recommendedName>
        <fullName evidence="9">NAC domain-containing protein</fullName>
    </recommendedName>
</protein>
<dbReference type="SUPFAM" id="SSF101941">
    <property type="entry name" value="NAC domain"/>
    <property type="match status" value="1"/>
</dbReference>
<evidence type="ECO:0000256" key="2">
    <source>
        <dbReference type="ARBA" id="ARBA00022737"/>
    </source>
</evidence>
<dbReference type="InterPro" id="IPR011990">
    <property type="entry name" value="TPR-like_helical_dom_sf"/>
</dbReference>
<proteinExistence type="predicted"/>
<dbReference type="NCBIfam" id="TIGR00756">
    <property type="entry name" value="PPR"/>
    <property type="match status" value="11"/>
</dbReference>
<dbReference type="EMBL" id="LR862146">
    <property type="protein sequence ID" value="CAD1826832.1"/>
    <property type="molecule type" value="Genomic_DNA"/>
</dbReference>
<dbReference type="PANTHER" id="PTHR47932">
    <property type="entry name" value="ATPASE EXPRESSION PROTEIN 3"/>
    <property type="match status" value="1"/>
</dbReference>
<dbReference type="PANTHER" id="PTHR47932:SF2">
    <property type="entry name" value="OS10G0484300 PROTEIN"/>
    <property type="match status" value="1"/>
</dbReference>
<organism evidence="10">
    <name type="scientific">Ananas comosus var. bracteatus</name>
    <name type="common">red pineapple</name>
    <dbReference type="NCBI Taxonomy" id="296719"/>
    <lineage>
        <taxon>Eukaryota</taxon>
        <taxon>Viridiplantae</taxon>
        <taxon>Streptophyta</taxon>
        <taxon>Embryophyta</taxon>
        <taxon>Tracheophyta</taxon>
        <taxon>Spermatophyta</taxon>
        <taxon>Magnoliopsida</taxon>
        <taxon>Liliopsida</taxon>
        <taxon>Poales</taxon>
        <taxon>Bromeliaceae</taxon>
        <taxon>Bromelioideae</taxon>
        <taxon>Ananas</taxon>
    </lineage>
</organism>
<dbReference type="AlphaFoldDB" id="A0A6V7P7Q9"/>
<dbReference type="Pfam" id="PF02365">
    <property type="entry name" value="NAM"/>
    <property type="match status" value="1"/>
</dbReference>
<comment type="subcellular location">
    <subcellularLocation>
        <location evidence="1">Nucleus</location>
    </subcellularLocation>
</comment>
<feature type="repeat" description="PPR" evidence="8">
    <location>
        <begin position="394"/>
        <end position="428"/>
    </location>
</feature>
<feature type="domain" description="NAC" evidence="9">
    <location>
        <begin position="690"/>
        <end position="848"/>
    </location>
</feature>
<feature type="repeat" description="PPR" evidence="8">
    <location>
        <begin position="499"/>
        <end position="533"/>
    </location>
</feature>
<feature type="repeat" description="PPR" evidence="8">
    <location>
        <begin position="534"/>
        <end position="568"/>
    </location>
</feature>
<keyword evidence="5" id="KW-0238">DNA-binding</keyword>
<evidence type="ECO:0000256" key="8">
    <source>
        <dbReference type="PROSITE-ProRule" id="PRU00708"/>
    </source>
</evidence>
<evidence type="ECO:0000256" key="7">
    <source>
        <dbReference type="ARBA" id="ARBA00023242"/>
    </source>
</evidence>
<dbReference type="GO" id="GO:0003677">
    <property type="term" value="F:DNA binding"/>
    <property type="evidence" value="ECO:0007669"/>
    <property type="project" value="UniProtKB-KW"/>
</dbReference>
<keyword evidence="3" id="KW-0809">Transit peptide</keyword>
<feature type="repeat" description="PPR" evidence="8">
    <location>
        <begin position="324"/>
        <end position="358"/>
    </location>
</feature>
<evidence type="ECO:0000256" key="5">
    <source>
        <dbReference type="ARBA" id="ARBA00023125"/>
    </source>
</evidence>
<dbReference type="InterPro" id="IPR036093">
    <property type="entry name" value="NAC_dom_sf"/>
</dbReference>
<evidence type="ECO:0000256" key="4">
    <source>
        <dbReference type="ARBA" id="ARBA00023015"/>
    </source>
</evidence>
<dbReference type="GO" id="GO:0005634">
    <property type="term" value="C:nucleus"/>
    <property type="evidence" value="ECO:0007669"/>
    <property type="project" value="UniProtKB-SubCell"/>
</dbReference>
<keyword evidence="7" id="KW-0539">Nucleus</keyword>
<feature type="repeat" description="PPR" evidence="8">
    <location>
        <begin position="359"/>
        <end position="393"/>
    </location>
</feature>
<feature type="repeat" description="PPR" evidence="8">
    <location>
        <begin position="246"/>
        <end position="276"/>
    </location>
</feature>
<dbReference type="PROSITE" id="PS51005">
    <property type="entry name" value="NAC"/>
    <property type="match status" value="1"/>
</dbReference>
<feature type="repeat" description="PPR" evidence="8">
    <location>
        <begin position="110"/>
        <end position="144"/>
    </location>
</feature>
<keyword evidence="4" id="KW-0805">Transcription regulation</keyword>
<dbReference type="GO" id="GO:0099402">
    <property type="term" value="P:plant organ development"/>
    <property type="evidence" value="ECO:0007669"/>
    <property type="project" value="UniProtKB-ARBA"/>
</dbReference>
<evidence type="ECO:0000313" key="10">
    <source>
        <dbReference type="EMBL" id="CAD1826832.1"/>
    </source>
</evidence>
<keyword evidence="2" id="KW-0677">Repeat</keyword>
<evidence type="ECO:0000256" key="1">
    <source>
        <dbReference type="ARBA" id="ARBA00004123"/>
    </source>
</evidence>
<evidence type="ECO:0000256" key="6">
    <source>
        <dbReference type="ARBA" id="ARBA00023163"/>
    </source>
</evidence>
<evidence type="ECO:0000259" key="9">
    <source>
        <dbReference type="PROSITE" id="PS51005"/>
    </source>
</evidence>
<gene>
    <name evidence="10" type="ORF">CB5_LOCUS10043</name>
</gene>
<accession>A0A6V7P7Q9</accession>
<sequence>MSRTLLPRHVAAVIRHQKEPLRALDMFNSAAKDDGFRHTLYTYKCMVDKLGLHGEFKAMETVISEMRSNIDNSFLEEVYVSAMKSYGKGGRLQEAVNVFEQMDFFGCEPTVISYNVIMNILVEYRYYDQAHKVYLRMLDKKVIPDVHTFTVRIKSFCRTGRPHAALRLLRNIQERGYDAIAVAYCTVICGLYEDNFQVEAYDLFDEMLRREIFPDIVTFNKGLCKESKLTEAISLLENLDSNMVPDAITYNTLISGLCKNAKVLEAENYLHKMALEVMNEMLENGCNPDIWTYNIIINGLCKMGNVSDAHVLLNDAIVKGYLPDVFTFNTLIDGYCKKLKLDSALLLVERMWTHGVTPDSVTYNSVLNGLCKAGKTKDVLEVFNEMVSKGCRPNVITYNILIENLCKAHKMEEASEIIVKMRSEGLSPDIVSFNTLIHGFCRNSNLDGAHEIFRKLEHEKFSPTIDSYNIMISAYSSKLNMHMAEKIFSEMVSKGCSPDAYTYRVLIDGYCKSGNVDRAYNFLISMVNEGHIPSMATFGRVINCLSVNHRSDEAVGIILIMVRNGVVPEVVHTILSADKKAIAAPKILVEEMLKKGHITYHAYELLYDGIRNSKVRLAVQLANLLKSQTAKKDLRTPHSVSNSISQLCFTELLNPRTVVFIRAKGISCTIIELLQAMDERSDAEKSDEVLLPGFRFHPTDEELVAFYLKRKVQQKSLSIELIRQLDIYKYDPWDLAKLATTGEKEWYFYCPRDRKYRNSARPNRVTRAGFWKATGTDRPIYSSEGNRCIGLKKSLVFYKGRAARGVKTDWMMHEFRLPSLTDSLPPKRPLDSNISANDSWAICKIFKKTNSSAQRALSHSWIPLLSEPSGSENVLTAAQATKVDQFAPENAKSRAEAAPAIQFSSNSTLQMFSPFEMPTQHPKCFTDMTPVILNSSPIDIGQSQQLNNGLLADLPVEMNGRVANREEEMIARKHFDSRDPISCQSGTHRTIGFPFNLASDLSDEWKSNLSWDSPPCTTEMSTSYGTNECYILN</sequence>
<dbReference type="Pfam" id="PF13041">
    <property type="entry name" value="PPR_2"/>
    <property type="match status" value="4"/>
</dbReference>
<dbReference type="FunFam" id="2.170.150.80:FF:000007">
    <property type="entry name" value="NAC domain-containing protein 35"/>
    <property type="match status" value="1"/>
</dbReference>
<reference evidence="10" key="1">
    <citation type="submission" date="2020-07" db="EMBL/GenBank/DDBJ databases">
        <authorList>
            <person name="Lin J."/>
        </authorList>
    </citation>
    <scope>NUCLEOTIDE SEQUENCE</scope>
</reference>
<dbReference type="Pfam" id="PF12854">
    <property type="entry name" value="PPR_1"/>
    <property type="match status" value="2"/>
</dbReference>